<dbReference type="Pfam" id="PF23914">
    <property type="entry name" value="TPR_CcmH_CycH"/>
    <property type="match status" value="1"/>
</dbReference>
<keyword evidence="4" id="KW-0802">TPR repeat</keyword>
<gene>
    <name evidence="7" type="primary">ccmI</name>
    <name evidence="7" type="ORF">I2H38_01655</name>
</gene>
<keyword evidence="5" id="KW-0472">Membrane</keyword>
<dbReference type="AlphaFoldDB" id="A0A931BJ73"/>
<evidence type="ECO:0000256" key="4">
    <source>
        <dbReference type="ARBA" id="ARBA00022803"/>
    </source>
</evidence>
<keyword evidence="5" id="KW-1133">Transmembrane helix</keyword>
<feature type="domain" description="Cytochrome c-type biogenesis protein H TPR" evidence="6">
    <location>
        <begin position="146"/>
        <end position="261"/>
    </location>
</feature>
<dbReference type="SUPFAM" id="SSF48452">
    <property type="entry name" value="TPR-like"/>
    <property type="match status" value="1"/>
</dbReference>
<evidence type="ECO:0000256" key="1">
    <source>
        <dbReference type="ARBA" id="ARBA00004196"/>
    </source>
</evidence>
<dbReference type="InterPro" id="IPR056413">
    <property type="entry name" value="TPR_CcmH_CycH"/>
</dbReference>
<dbReference type="GO" id="GO:0017004">
    <property type="term" value="P:cytochrome complex assembly"/>
    <property type="evidence" value="ECO:0007669"/>
    <property type="project" value="UniProtKB-KW"/>
</dbReference>
<dbReference type="SMART" id="SM00028">
    <property type="entry name" value="TPR"/>
    <property type="match status" value="3"/>
</dbReference>
<sequence>MVIWIILLVMTAAAVMAVLWPLSRHYAVAGQVDPNTQFYREQIAEIERDRARGALLPSEAEAAKAEAGRRLLRANGLQDAAVAAVGEPALRRRRAASALALSVVPVLAIAIYGAYGSPHLLSTPSVPVSQETAKLDFGTAVAQIEAHLAQNPQDGRGWEVLAPVYMRMGRVEDAVKAYESALRYLGPEANRLSNYGEAMVLAKDGLVSVEAQAAFERAVALDRTAVKARFYLARAAEQDGQIEKAKAEYTELLSASPADAPWVAVVREQLSRLGAPQPGSAESGGPQIGSEDIARMVSGLATRLETQGGSAEEWARLMRSYAVLGQRDKAAATAKQARQALAKDEAGLKTIETMARELKLIDSAP</sequence>
<dbReference type="InterPro" id="IPR051263">
    <property type="entry name" value="C-type_cytochrome_biogenesis"/>
</dbReference>
<dbReference type="PANTHER" id="PTHR47870:SF1">
    <property type="entry name" value="CYTOCHROME C-TYPE BIOGENESIS PROTEIN CCMH"/>
    <property type="match status" value="1"/>
</dbReference>
<dbReference type="InterPro" id="IPR019734">
    <property type="entry name" value="TPR_rpt"/>
</dbReference>
<evidence type="ECO:0000256" key="3">
    <source>
        <dbReference type="ARBA" id="ARBA00022748"/>
    </source>
</evidence>
<dbReference type="NCBIfam" id="TIGR03142">
    <property type="entry name" value="cytochro_ccmI"/>
    <property type="match status" value="1"/>
</dbReference>
<keyword evidence="8" id="KW-1185">Reference proteome</keyword>
<keyword evidence="2" id="KW-0677">Repeat</keyword>
<dbReference type="InterPro" id="IPR011990">
    <property type="entry name" value="TPR-like_helical_dom_sf"/>
</dbReference>
<evidence type="ECO:0000313" key="7">
    <source>
        <dbReference type="EMBL" id="MBF9232077.1"/>
    </source>
</evidence>
<evidence type="ECO:0000256" key="2">
    <source>
        <dbReference type="ARBA" id="ARBA00022737"/>
    </source>
</evidence>
<reference evidence="7" key="1">
    <citation type="submission" date="2020-11" db="EMBL/GenBank/DDBJ databases">
        <authorList>
            <person name="Kim M.K."/>
        </authorList>
    </citation>
    <scope>NUCLEOTIDE SEQUENCE</scope>
    <source>
        <strain evidence="7">BT350</strain>
    </source>
</reference>
<dbReference type="GO" id="GO:0005886">
    <property type="term" value="C:plasma membrane"/>
    <property type="evidence" value="ECO:0007669"/>
    <property type="project" value="TreeGrafter"/>
</dbReference>
<dbReference type="RefSeq" id="WP_196270058.1">
    <property type="nucleotide sequence ID" value="NZ_JADQDO010000001.1"/>
</dbReference>
<keyword evidence="3" id="KW-0201">Cytochrome c-type biogenesis</keyword>
<name>A0A931BJ73_9HYPH</name>
<proteinExistence type="predicted"/>
<accession>A0A931BJ73</accession>
<keyword evidence="5" id="KW-0812">Transmembrane</keyword>
<dbReference type="PANTHER" id="PTHR47870">
    <property type="entry name" value="CYTOCHROME C-TYPE BIOGENESIS PROTEIN CCMH"/>
    <property type="match status" value="1"/>
</dbReference>
<comment type="subcellular location">
    <subcellularLocation>
        <location evidence="1">Cell envelope</location>
    </subcellularLocation>
</comment>
<protein>
    <submittedName>
        <fullName evidence="7">C-type cytochrome biogenesis protein CcmI</fullName>
    </submittedName>
</protein>
<organism evidence="7 8">
    <name type="scientific">Microvirga alba</name>
    <dbReference type="NCBI Taxonomy" id="2791025"/>
    <lineage>
        <taxon>Bacteria</taxon>
        <taxon>Pseudomonadati</taxon>
        <taxon>Pseudomonadota</taxon>
        <taxon>Alphaproteobacteria</taxon>
        <taxon>Hyphomicrobiales</taxon>
        <taxon>Methylobacteriaceae</taxon>
        <taxon>Microvirga</taxon>
    </lineage>
</organism>
<feature type="transmembrane region" description="Helical" evidence="5">
    <location>
        <begin position="6"/>
        <end position="22"/>
    </location>
</feature>
<dbReference type="Gene3D" id="1.25.40.10">
    <property type="entry name" value="Tetratricopeptide repeat domain"/>
    <property type="match status" value="1"/>
</dbReference>
<comment type="caution">
    <text evidence="7">The sequence shown here is derived from an EMBL/GenBank/DDBJ whole genome shotgun (WGS) entry which is preliminary data.</text>
</comment>
<dbReference type="InterPro" id="IPR017560">
    <property type="entry name" value="Cyt_c_biogenesis_CcmI"/>
</dbReference>
<dbReference type="GO" id="GO:0030313">
    <property type="term" value="C:cell envelope"/>
    <property type="evidence" value="ECO:0007669"/>
    <property type="project" value="UniProtKB-SubCell"/>
</dbReference>
<evidence type="ECO:0000313" key="8">
    <source>
        <dbReference type="Proteomes" id="UP000599312"/>
    </source>
</evidence>
<evidence type="ECO:0000256" key="5">
    <source>
        <dbReference type="SAM" id="Phobius"/>
    </source>
</evidence>
<dbReference type="Proteomes" id="UP000599312">
    <property type="component" value="Unassembled WGS sequence"/>
</dbReference>
<evidence type="ECO:0000259" key="6">
    <source>
        <dbReference type="Pfam" id="PF23914"/>
    </source>
</evidence>
<feature type="transmembrane region" description="Helical" evidence="5">
    <location>
        <begin position="95"/>
        <end position="115"/>
    </location>
</feature>
<dbReference type="EMBL" id="JADQDO010000001">
    <property type="protein sequence ID" value="MBF9232077.1"/>
    <property type="molecule type" value="Genomic_DNA"/>
</dbReference>